<gene>
    <name evidence="4" type="ORF">GCM10022214_52390</name>
</gene>
<sequence>MTCVPTLARMLRTPTARVAAAAVSAALLAGGLVALGATSAQAAPGDVVISTVYGGGGNSGAPFTHDYVELFNRGSAPVELGGWSVQYASATGTGTFASNKVDVTGTLAPGQYLLIRMSGGTTGSPLPAPDVTGSLALSATAGKVALVRSTQGLACNGGSAPCDATQRAQIADLVGYGNAGFYEGGGAAPATSNTTAAVRGSGGCADTDDNAADFSAAAPTPRNSATPKAPCGSTPDPDPEPRPDCTTPASHKISQVQGSGDTTPLAGRTVRVEGVVTGDFQRGDQLGGFYLQDTAPDGDPATSEGLFAYAGTSVTDVKVGDRVFVTGRAVEFNGLTELSPVTSVDVCGTGTVEPTAYDLARGDGTKLEHLENMLVTFPEKLTATEHYQLGRYGEVTVSAGGRLYQPTDRPGVTQAGNDRRRLLIDDGSNVQNPPAVPFTSPEALRLGDTVTGLTGVLTYGFSKYRLQPTRPVAFRRDNPRPAAPAPVGAANVKVASFNTLNWFTTLDQRGADTAQEQERQLTKLVAALKGLDADVVGLMEVENNGDTAVKALVDRLNAAVGAGTYAWVRNPDPGTDAIHVALIYRPAKVRPVGQAVSSEDAVFERPPLAQTFRRVGGGEPFTVIVNHFKSKSCGDATGPDADQGDGQGCWNARRVRQAQAVAALAGSVPHPLVIGDLNSYGEEDPIKTLRAAGLASQTERFVPAAGRYSYVFDGQAGELDHVLAARSLAKRVTGATIWHINSDEPTILDYNTEYNPPSLYRPDAFRASDHDPVLIGLRMH</sequence>
<dbReference type="Pfam" id="PF00932">
    <property type="entry name" value="LTD"/>
    <property type="match status" value="1"/>
</dbReference>
<dbReference type="InterPro" id="IPR047971">
    <property type="entry name" value="ExeM-like"/>
</dbReference>
<dbReference type="InterPro" id="IPR036415">
    <property type="entry name" value="Lamin_tail_dom_sf"/>
</dbReference>
<name>A0ABP7WCL1_9ACTN</name>
<dbReference type="InterPro" id="IPR005135">
    <property type="entry name" value="Endo/exonuclease/phosphatase"/>
</dbReference>
<evidence type="ECO:0000256" key="2">
    <source>
        <dbReference type="SAM" id="SignalP"/>
    </source>
</evidence>
<dbReference type="PANTHER" id="PTHR42834">
    <property type="entry name" value="ENDONUCLEASE/EXONUCLEASE/PHOSPHATASE FAMILY PROTEIN (AFU_ORTHOLOGUE AFUA_3G09210)"/>
    <property type="match status" value="1"/>
</dbReference>
<feature type="compositionally biased region" description="Polar residues" evidence="1">
    <location>
        <begin position="247"/>
        <end position="262"/>
    </location>
</feature>
<dbReference type="NCBIfam" id="NF033681">
    <property type="entry name" value="ExeM_NucH_DNase"/>
    <property type="match status" value="1"/>
</dbReference>
<organism evidence="4 5">
    <name type="scientific">Actinomadura miaoliensis</name>
    <dbReference type="NCBI Taxonomy" id="430685"/>
    <lineage>
        <taxon>Bacteria</taxon>
        <taxon>Bacillati</taxon>
        <taxon>Actinomycetota</taxon>
        <taxon>Actinomycetes</taxon>
        <taxon>Streptosporangiales</taxon>
        <taxon>Thermomonosporaceae</taxon>
        <taxon>Actinomadura</taxon>
    </lineage>
</organism>
<evidence type="ECO:0000313" key="5">
    <source>
        <dbReference type="Proteomes" id="UP001500683"/>
    </source>
</evidence>
<dbReference type="PROSITE" id="PS51841">
    <property type="entry name" value="LTD"/>
    <property type="match status" value="1"/>
</dbReference>
<evidence type="ECO:0000313" key="4">
    <source>
        <dbReference type="EMBL" id="GAA4085902.1"/>
    </source>
</evidence>
<dbReference type="Pfam" id="PF03372">
    <property type="entry name" value="Exo_endo_phos"/>
    <property type="match status" value="1"/>
</dbReference>
<accession>A0ABP7WCL1</accession>
<keyword evidence="2" id="KW-0732">Signal</keyword>
<evidence type="ECO:0000256" key="1">
    <source>
        <dbReference type="SAM" id="MobiDB-lite"/>
    </source>
</evidence>
<feature type="domain" description="LTD" evidence="3">
    <location>
        <begin position="34"/>
        <end position="178"/>
    </location>
</feature>
<keyword evidence="5" id="KW-1185">Reference proteome</keyword>
<evidence type="ECO:0000259" key="3">
    <source>
        <dbReference type="PROSITE" id="PS51841"/>
    </source>
</evidence>
<dbReference type="Proteomes" id="UP001500683">
    <property type="component" value="Unassembled WGS sequence"/>
</dbReference>
<protein>
    <recommendedName>
        <fullName evidence="3">LTD domain-containing protein</fullName>
    </recommendedName>
</protein>
<dbReference type="InterPro" id="IPR001322">
    <property type="entry name" value="Lamin_tail_dom"/>
</dbReference>
<dbReference type="CDD" id="cd04486">
    <property type="entry name" value="YhcR_OBF_like"/>
    <property type="match status" value="1"/>
</dbReference>
<proteinExistence type="predicted"/>
<dbReference type="EMBL" id="BAAAZG010000039">
    <property type="protein sequence ID" value="GAA4085902.1"/>
    <property type="molecule type" value="Genomic_DNA"/>
</dbReference>
<dbReference type="CDD" id="cd10283">
    <property type="entry name" value="MnuA_DNase1-like"/>
    <property type="match status" value="1"/>
</dbReference>
<dbReference type="InterPro" id="IPR036691">
    <property type="entry name" value="Endo/exonu/phosph_ase_sf"/>
</dbReference>
<feature type="signal peptide" evidence="2">
    <location>
        <begin position="1"/>
        <end position="42"/>
    </location>
</feature>
<reference evidence="5" key="1">
    <citation type="journal article" date="2019" name="Int. J. Syst. Evol. Microbiol.">
        <title>The Global Catalogue of Microorganisms (GCM) 10K type strain sequencing project: providing services to taxonomists for standard genome sequencing and annotation.</title>
        <authorList>
            <consortium name="The Broad Institute Genomics Platform"/>
            <consortium name="The Broad Institute Genome Sequencing Center for Infectious Disease"/>
            <person name="Wu L."/>
            <person name="Ma J."/>
        </authorList>
    </citation>
    <scope>NUCLEOTIDE SEQUENCE [LARGE SCALE GENOMIC DNA]</scope>
    <source>
        <strain evidence="5">JCM 16702</strain>
    </source>
</reference>
<feature type="chain" id="PRO_5046301928" description="LTD domain-containing protein" evidence="2">
    <location>
        <begin position="43"/>
        <end position="780"/>
    </location>
</feature>
<dbReference type="SUPFAM" id="SSF56219">
    <property type="entry name" value="DNase I-like"/>
    <property type="match status" value="1"/>
</dbReference>
<dbReference type="SUPFAM" id="SSF74853">
    <property type="entry name" value="Lamin A/C globular tail domain"/>
    <property type="match status" value="1"/>
</dbReference>
<dbReference type="Gene3D" id="2.60.40.1260">
    <property type="entry name" value="Lamin Tail domain"/>
    <property type="match status" value="1"/>
</dbReference>
<dbReference type="Gene3D" id="3.60.10.10">
    <property type="entry name" value="Endonuclease/exonuclease/phosphatase"/>
    <property type="match status" value="1"/>
</dbReference>
<feature type="region of interest" description="Disordered" evidence="1">
    <location>
        <begin position="209"/>
        <end position="267"/>
    </location>
</feature>
<dbReference type="PANTHER" id="PTHR42834:SF1">
    <property type="entry name" value="ENDONUCLEASE_EXONUCLEASE_PHOSPHATASE FAMILY PROTEIN (AFU_ORTHOLOGUE AFUA_3G09210)"/>
    <property type="match status" value="1"/>
</dbReference>
<comment type="caution">
    <text evidence="4">The sequence shown here is derived from an EMBL/GenBank/DDBJ whole genome shotgun (WGS) entry which is preliminary data.</text>
</comment>